<accession>A0A6P8EZL2</accession>
<dbReference type="Gene3D" id="2.60.40.3210">
    <property type="entry name" value="Zona pellucida, ZP-N domain"/>
    <property type="match status" value="1"/>
</dbReference>
<feature type="disulfide bond" evidence="7">
    <location>
        <begin position="145"/>
        <end position="155"/>
    </location>
</feature>
<evidence type="ECO:0000313" key="10">
    <source>
        <dbReference type="Proteomes" id="UP000515152"/>
    </source>
</evidence>
<dbReference type="Pfam" id="PF23344">
    <property type="entry name" value="ZP-N"/>
    <property type="match status" value="1"/>
</dbReference>
<sequence length="297" mass="32003">MGHKRCPGGVPAAWLCQRRVCAHFGQGTGPVWRDDVRCSGSELALNQCPHRGFGVHDCTHAEDAGVVCSDLPVVPVRLVGGSGQCSGRVEVKLRGTWGTVCDDLWDMNDAQVVCRQMGCGEALAAPGSGRFGQGSGQIWMDDVDCTGSEEDLHQCQNRGIGSHNCGHNKDAGVVCADHAALDLDLTCGEDILEVRLSSARVEAGGLNASTAHLAVPQCTAHGEQNGSVYLEMPRRDGSCGTVLRTNGTHNIYSNTLYLYFVSDGSAHYYKPMSLPFSCVYRLQRRVNLNVVLRPFLR</sequence>
<dbReference type="GO" id="GO:0016020">
    <property type="term" value="C:membrane"/>
    <property type="evidence" value="ECO:0007669"/>
    <property type="project" value="InterPro"/>
</dbReference>
<comment type="subcellular location">
    <subcellularLocation>
        <location evidence="1">Secreted</location>
    </subcellularLocation>
</comment>
<gene>
    <name evidence="11" type="primary">LOC105904073</name>
</gene>
<evidence type="ECO:0000256" key="2">
    <source>
        <dbReference type="ARBA" id="ARBA00022525"/>
    </source>
</evidence>
<dbReference type="Gene3D" id="3.10.250.10">
    <property type="entry name" value="SRCR-like domain"/>
    <property type="match status" value="2"/>
</dbReference>
<evidence type="ECO:0000256" key="7">
    <source>
        <dbReference type="PROSITE-ProRule" id="PRU00196"/>
    </source>
</evidence>
<dbReference type="FunFam" id="3.10.250.10:FF:000006">
    <property type="entry name" value="neurotrypsin isoform X2"/>
    <property type="match status" value="1"/>
</dbReference>
<dbReference type="PANTHER" id="PTHR19331:SF22">
    <property type="entry name" value="DELETED IN MALIGNANT BRAIN TUMORS 1 PROTEIN"/>
    <property type="match status" value="1"/>
</dbReference>
<evidence type="ECO:0000256" key="3">
    <source>
        <dbReference type="ARBA" id="ARBA00022729"/>
    </source>
</evidence>
<comment type="caution">
    <text evidence="7">Lacks conserved residue(s) required for the propagation of feature annotation.</text>
</comment>
<dbReference type="GeneID" id="105904073"/>
<dbReference type="InterPro" id="IPR036772">
    <property type="entry name" value="SRCR-like_dom_sf"/>
</dbReference>
<dbReference type="PROSITE" id="PS51034">
    <property type="entry name" value="ZP_2"/>
    <property type="match status" value="1"/>
</dbReference>
<dbReference type="PROSITE" id="PS50287">
    <property type="entry name" value="SRCR_2"/>
    <property type="match status" value="2"/>
</dbReference>
<dbReference type="KEGG" id="char:105904073"/>
<reference evidence="11" key="1">
    <citation type="submission" date="2025-08" db="UniProtKB">
        <authorList>
            <consortium name="RefSeq"/>
        </authorList>
    </citation>
    <scope>IDENTIFICATION</scope>
</reference>
<dbReference type="AlphaFoldDB" id="A0A6P8EZL2"/>
<keyword evidence="3" id="KW-0732">Signal</keyword>
<feature type="disulfide bond" evidence="7">
    <location>
        <begin position="114"/>
        <end position="175"/>
    </location>
</feature>
<feature type="disulfide bond" evidence="7">
    <location>
        <begin position="101"/>
        <end position="165"/>
    </location>
</feature>
<feature type="domain" description="SRCR" evidence="8">
    <location>
        <begin position="15"/>
        <end position="69"/>
    </location>
</feature>
<feature type="disulfide bond" evidence="7">
    <location>
        <begin position="38"/>
        <end position="48"/>
    </location>
</feature>
<evidence type="ECO:0000313" key="11">
    <source>
        <dbReference type="RefSeq" id="XP_031417854.1"/>
    </source>
</evidence>
<dbReference type="SMART" id="SM00202">
    <property type="entry name" value="SR"/>
    <property type="match status" value="2"/>
</dbReference>
<keyword evidence="5 7" id="KW-1015">Disulfide bond</keyword>
<proteinExistence type="predicted"/>
<dbReference type="SUPFAM" id="SSF56487">
    <property type="entry name" value="SRCR-like"/>
    <property type="match status" value="2"/>
</dbReference>
<evidence type="ECO:0000259" key="8">
    <source>
        <dbReference type="PROSITE" id="PS50287"/>
    </source>
</evidence>
<evidence type="ECO:0000256" key="5">
    <source>
        <dbReference type="ARBA" id="ARBA00023157"/>
    </source>
</evidence>
<dbReference type="PANTHER" id="PTHR19331">
    <property type="entry name" value="SCAVENGER RECEPTOR DOMAIN-CONTAINING"/>
    <property type="match status" value="1"/>
</dbReference>
<protein>
    <submittedName>
        <fullName evidence="11">Deleted in malignant brain tumors 1 protein-like</fullName>
    </submittedName>
</protein>
<keyword evidence="2" id="KW-0964">Secreted</keyword>
<dbReference type="PRINTS" id="PR00258">
    <property type="entry name" value="SPERACTRCPTR"/>
</dbReference>
<evidence type="ECO:0000256" key="6">
    <source>
        <dbReference type="ARBA" id="ARBA00023180"/>
    </source>
</evidence>
<dbReference type="InterPro" id="IPR001507">
    <property type="entry name" value="ZP_dom"/>
</dbReference>
<feature type="domain" description="ZP" evidence="9">
    <location>
        <begin position="186"/>
        <end position="297"/>
    </location>
</feature>
<dbReference type="OrthoDB" id="536948at2759"/>
<dbReference type="InterPro" id="IPR055356">
    <property type="entry name" value="ZP-N"/>
</dbReference>
<name>A0A6P8EZL2_CLUHA</name>
<feature type="domain" description="SRCR" evidence="8">
    <location>
        <begin position="76"/>
        <end position="176"/>
    </location>
</feature>
<dbReference type="PROSITE" id="PS00420">
    <property type="entry name" value="SRCR_1"/>
    <property type="match status" value="1"/>
</dbReference>
<evidence type="ECO:0000256" key="1">
    <source>
        <dbReference type="ARBA" id="ARBA00004613"/>
    </source>
</evidence>
<dbReference type="InterPro" id="IPR001190">
    <property type="entry name" value="SRCR"/>
</dbReference>
<dbReference type="RefSeq" id="XP_031417854.1">
    <property type="nucleotide sequence ID" value="XM_031561994.1"/>
</dbReference>
<keyword evidence="10" id="KW-1185">Reference proteome</keyword>
<keyword evidence="6" id="KW-0325">Glycoprotein</keyword>
<evidence type="ECO:0000256" key="4">
    <source>
        <dbReference type="ARBA" id="ARBA00022737"/>
    </source>
</evidence>
<evidence type="ECO:0000259" key="9">
    <source>
        <dbReference type="PROSITE" id="PS51034"/>
    </source>
</evidence>
<dbReference type="Pfam" id="PF00530">
    <property type="entry name" value="SRCR"/>
    <property type="match status" value="2"/>
</dbReference>
<dbReference type="Proteomes" id="UP000515152">
    <property type="component" value="Chromosome 24"/>
</dbReference>
<keyword evidence="4" id="KW-0677">Repeat</keyword>
<organism evidence="10 11">
    <name type="scientific">Clupea harengus</name>
    <name type="common">Atlantic herring</name>
    <dbReference type="NCBI Taxonomy" id="7950"/>
    <lineage>
        <taxon>Eukaryota</taxon>
        <taxon>Metazoa</taxon>
        <taxon>Chordata</taxon>
        <taxon>Craniata</taxon>
        <taxon>Vertebrata</taxon>
        <taxon>Euteleostomi</taxon>
        <taxon>Actinopterygii</taxon>
        <taxon>Neopterygii</taxon>
        <taxon>Teleostei</taxon>
        <taxon>Clupei</taxon>
        <taxon>Clupeiformes</taxon>
        <taxon>Clupeoidei</taxon>
        <taxon>Clupeidae</taxon>
        <taxon>Clupea</taxon>
    </lineage>
</organism>